<accession>A0ABD6EED0</accession>
<evidence type="ECO:0000256" key="2">
    <source>
        <dbReference type="ARBA" id="ARBA00072715"/>
    </source>
</evidence>
<dbReference type="InterPro" id="IPR004942">
    <property type="entry name" value="Roadblock/LAMTOR2_dom"/>
</dbReference>
<dbReference type="GO" id="GO:1902533">
    <property type="term" value="P:positive regulation of intracellular signal transduction"/>
    <property type="evidence" value="ECO:0007669"/>
    <property type="project" value="UniProtKB-ARBA"/>
</dbReference>
<dbReference type="InterPro" id="IPR037587">
    <property type="entry name" value="LAMTOR2-like"/>
</dbReference>
<dbReference type="GO" id="GO:0005737">
    <property type="term" value="C:cytoplasm"/>
    <property type="evidence" value="ECO:0007669"/>
    <property type="project" value="UniProtKB-ARBA"/>
</dbReference>
<dbReference type="PANTHER" id="PTHR13323">
    <property type="entry name" value="LATE ENDOSOMAL/LYSOSOMAL MP1 INTERACTING PROTEIN"/>
    <property type="match status" value="1"/>
</dbReference>
<gene>
    <name evidence="4" type="ORF">AB6A40_004715</name>
</gene>
<dbReference type="Gene3D" id="3.30.450.30">
    <property type="entry name" value="Dynein light chain 2a, cytoplasmic"/>
    <property type="match status" value="1"/>
</dbReference>
<dbReference type="Proteomes" id="UP001608902">
    <property type="component" value="Unassembled WGS sequence"/>
</dbReference>
<name>A0ABD6EED0_9BILA</name>
<dbReference type="Pfam" id="PF03259">
    <property type="entry name" value="Robl_LC7"/>
    <property type="match status" value="1"/>
</dbReference>
<protein>
    <recommendedName>
        <fullName evidence="2">Ragulator complex protein LAMTOR2 homolog</fullName>
    </recommendedName>
</protein>
<sequence length="127" mass="13488">MLKQKALTDVLGQVNTGNTRGALLLNKEGLLLAYSGYENVDGDNANANVSAALISIIWDTFERQGMREDLREIVVECEEGAIAVTKVASMLLAVKADATVPVGLLKAKLKALATYLEAPLAAVSSNR</sequence>
<dbReference type="SMART" id="SM00960">
    <property type="entry name" value="Robl_LC7"/>
    <property type="match status" value="1"/>
</dbReference>
<comment type="caution">
    <text evidence="4">The sequence shown here is derived from an EMBL/GenBank/DDBJ whole genome shotgun (WGS) entry which is preliminary data.</text>
</comment>
<comment type="similarity">
    <text evidence="1">Belongs to the GAMAD family.</text>
</comment>
<dbReference type="SUPFAM" id="SSF103196">
    <property type="entry name" value="Roadblock/LC7 domain"/>
    <property type="match status" value="1"/>
</dbReference>
<evidence type="ECO:0000313" key="5">
    <source>
        <dbReference type="Proteomes" id="UP001608902"/>
    </source>
</evidence>
<dbReference type="EMBL" id="JBGFUD010002785">
    <property type="protein sequence ID" value="MFH4978006.1"/>
    <property type="molecule type" value="Genomic_DNA"/>
</dbReference>
<evidence type="ECO:0000313" key="4">
    <source>
        <dbReference type="EMBL" id="MFH4978006.1"/>
    </source>
</evidence>
<reference evidence="4 5" key="1">
    <citation type="submission" date="2024-08" db="EMBL/GenBank/DDBJ databases">
        <title>Gnathostoma spinigerum genome.</title>
        <authorList>
            <person name="Gonzalez-Bertolin B."/>
            <person name="Monzon S."/>
            <person name="Zaballos A."/>
            <person name="Jimenez P."/>
            <person name="Dekumyoy P."/>
            <person name="Varona S."/>
            <person name="Cuesta I."/>
            <person name="Sumanam S."/>
            <person name="Adisakwattana P."/>
            <person name="Gasser R.B."/>
            <person name="Hernandez-Gonzalez A."/>
            <person name="Young N.D."/>
            <person name="Perteguer M.J."/>
        </authorList>
    </citation>
    <scope>NUCLEOTIDE SEQUENCE [LARGE SCALE GENOMIC DNA]</scope>
    <source>
        <strain evidence="4">AL3</strain>
        <tissue evidence="4">Liver</tissue>
    </source>
</reference>
<evidence type="ECO:0000259" key="3">
    <source>
        <dbReference type="SMART" id="SM00960"/>
    </source>
</evidence>
<keyword evidence="5" id="KW-1185">Reference proteome</keyword>
<dbReference type="AlphaFoldDB" id="A0ABD6EED0"/>
<proteinExistence type="inferred from homology"/>
<feature type="domain" description="Roadblock/LAMTOR2" evidence="3">
    <location>
        <begin position="7"/>
        <end position="96"/>
    </location>
</feature>
<dbReference type="FunFam" id="3.30.450.30:FF:000004">
    <property type="entry name" value="ragulator complex protein LAMTOR2"/>
    <property type="match status" value="1"/>
</dbReference>
<organism evidence="4 5">
    <name type="scientific">Gnathostoma spinigerum</name>
    <dbReference type="NCBI Taxonomy" id="75299"/>
    <lineage>
        <taxon>Eukaryota</taxon>
        <taxon>Metazoa</taxon>
        <taxon>Ecdysozoa</taxon>
        <taxon>Nematoda</taxon>
        <taxon>Chromadorea</taxon>
        <taxon>Rhabditida</taxon>
        <taxon>Spirurina</taxon>
        <taxon>Gnathostomatomorpha</taxon>
        <taxon>Gnathostomatoidea</taxon>
        <taxon>Gnathostomatidae</taxon>
        <taxon>Gnathostoma</taxon>
    </lineage>
</organism>
<evidence type="ECO:0000256" key="1">
    <source>
        <dbReference type="ARBA" id="ARBA00007191"/>
    </source>
</evidence>